<dbReference type="InterPro" id="IPR048020">
    <property type="entry name" value="Transpos_IS3"/>
</dbReference>
<proteinExistence type="predicted"/>
<evidence type="ECO:0000256" key="1">
    <source>
        <dbReference type="SAM" id="MobiDB-lite"/>
    </source>
</evidence>
<dbReference type="Pfam" id="PF00665">
    <property type="entry name" value="rve"/>
    <property type="match status" value="1"/>
</dbReference>
<evidence type="ECO:0000313" key="4">
    <source>
        <dbReference type="Proteomes" id="UP000245999"/>
    </source>
</evidence>
<gene>
    <name evidence="3" type="ORF">DDQ68_14625</name>
</gene>
<dbReference type="KEGG" id="hnv:DDQ68_14625"/>
<dbReference type="Gene3D" id="3.30.420.10">
    <property type="entry name" value="Ribonuclease H-like superfamily/Ribonuclease H"/>
    <property type="match status" value="1"/>
</dbReference>
<dbReference type="Proteomes" id="UP000245999">
    <property type="component" value="Chromosome"/>
</dbReference>
<keyword evidence="4" id="KW-1185">Reference proteome</keyword>
<accession>A0A2Z3GRE2</accession>
<dbReference type="InterPro" id="IPR001584">
    <property type="entry name" value="Integrase_cat-core"/>
</dbReference>
<dbReference type="EMBL" id="CP029145">
    <property type="protein sequence ID" value="AWM33916.1"/>
    <property type="molecule type" value="Genomic_DNA"/>
</dbReference>
<evidence type="ECO:0000313" key="3">
    <source>
        <dbReference type="EMBL" id="AWM33916.1"/>
    </source>
</evidence>
<reference evidence="4" key="1">
    <citation type="submission" date="2018-04" db="EMBL/GenBank/DDBJ databases">
        <title>Complete genome of Antarctic heterotrophic bacterium Hymenobacter nivis.</title>
        <authorList>
            <person name="Terashima M."/>
        </authorList>
    </citation>
    <scope>NUCLEOTIDE SEQUENCE [LARGE SCALE GENOMIC DNA]</scope>
    <source>
        <strain evidence="4">NBRC 111535</strain>
    </source>
</reference>
<dbReference type="PROSITE" id="PS50994">
    <property type="entry name" value="INTEGRASE"/>
    <property type="match status" value="1"/>
</dbReference>
<dbReference type="InterPro" id="IPR036397">
    <property type="entry name" value="RNaseH_sf"/>
</dbReference>
<dbReference type="NCBIfam" id="NF033516">
    <property type="entry name" value="transpos_IS3"/>
    <property type="match status" value="1"/>
</dbReference>
<feature type="region of interest" description="Disordered" evidence="1">
    <location>
        <begin position="25"/>
        <end position="47"/>
    </location>
</feature>
<dbReference type="GO" id="GO:0015074">
    <property type="term" value="P:DNA integration"/>
    <property type="evidence" value="ECO:0007669"/>
    <property type="project" value="InterPro"/>
</dbReference>
<dbReference type="InterPro" id="IPR012337">
    <property type="entry name" value="RNaseH-like_sf"/>
</dbReference>
<dbReference type="PANTHER" id="PTHR46889">
    <property type="entry name" value="TRANSPOSASE INSF FOR INSERTION SEQUENCE IS3B-RELATED"/>
    <property type="match status" value="1"/>
</dbReference>
<dbReference type="AlphaFoldDB" id="A0A2Z3GRE2"/>
<name>A0A2Z3GRE2_9BACT</name>
<dbReference type="InterPro" id="IPR050900">
    <property type="entry name" value="Transposase_IS3/IS150/IS904"/>
</dbReference>
<protein>
    <submittedName>
        <fullName evidence="3">IS3 family transposase</fullName>
    </submittedName>
</protein>
<feature type="domain" description="Integrase catalytic" evidence="2">
    <location>
        <begin position="112"/>
        <end position="280"/>
    </location>
</feature>
<dbReference type="OrthoDB" id="936265at2"/>
<sequence length="290" mass="32709">MYSLPGAAALPGLIRRAQPLLRLAKRGGSGRGSPRGTGLGNGPGDVFDDHQRRYGIRRLRVELRELGYQVGRQAIRTALRRQARKALQPKAFVPRTTDSTHGKRCAPNLLLDQPRPIQANRVWVSDITYLPLANGNWVYCCAFQDVCTKQVVGWQVRADMPEALVTTALQRALLAQRPTPGLIVHSDRGGQYVSKVYKTLLRDAKAHLSHSRRGGCYDNAQAERLWSRLKTELLELRDWPVFTDLADAQTSVADYFDYYNHKRRHSSIGYLKPYLFHQQILANITQLSPA</sequence>
<feature type="compositionally biased region" description="Gly residues" evidence="1">
    <location>
        <begin position="27"/>
        <end position="43"/>
    </location>
</feature>
<dbReference type="Pfam" id="PF13333">
    <property type="entry name" value="rve_2"/>
    <property type="match status" value="1"/>
</dbReference>
<evidence type="ECO:0000259" key="2">
    <source>
        <dbReference type="PROSITE" id="PS50994"/>
    </source>
</evidence>
<organism evidence="3 4">
    <name type="scientific">Hymenobacter nivis</name>
    <dbReference type="NCBI Taxonomy" id="1850093"/>
    <lineage>
        <taxon>Bacteria</taxon>
        <taxon>Pseudomonadati</taxon>
        <taxon>Bacteroidota</taxon>
        <taxon>Cytophagia</taxon>
        <taxon>Cytophagales</taxon>
        <taxon>Hymenobacteraceae</taxon>
        <taxon>Hymenobacter</taxon>
    </lineage>
</organism>
<dbReference type="SUPFAM" id="SSF53098">
    <property type="entry name" value="Ribonuclease H-like"/>
    <property type="match status" value="1"/>
</dbReference>
<dbReference type="PANTHER" id="PTHR46889:SF4">
    <property type="entry name" value="TRANSPOSASE INSO FOR INSERTION SEQUENCE ELEMENT IS911B-RELATED"/>
    <property type="match status" value="1"/>
</dbReference>
<dbReference type="GO" id="GO:0003676">
    <property type="term" value="F:nucleic acid binding"/>
    <property type="evidence" value="ECO:0007669"/>
    <property type="project" value="InterPro"/>
</dbReference>